<dbReference type="STRING" id="301148.B4135_1750"/>
<gene>
    <name evidence="2" type="ORF">B4135_1750</name>
</gene>
<comment type="caution">
    <text evidence="2">The sequence shown here is derived from an EMBL/GenBank/DDBJ whole genome shotgun (WGS) entry which is preliminary data.</text>
</comment>
<dbReference type="EMBL" id="LQYT01000026">
    <property type="protein sequence ID" value="KYD20923.1"/>
    <property type="molecule type" value="Genomic_DNA"/>
</dbReference>
<proteinExistence type="predicted"/>
<evidence type="ECO:0000313" key="3">
    <source>
        <dbReference type="Proteomes" id="UP000075683"/>
    </source>
</evidence>
<reference evidence="2 3" key="1">
    <citation type="submission" date="2016-01" db="EMBL/GenBank/DDBJ databases">
        <title>Draft Genome Sequences of Seven Thermophilic Sporeformers Isolated from Foods.</title>
        <authorList>
            <person name="Berendsen E.M."/>
            <person name="Wells-Bennik M.H."/>
            <person name="Krawcyk A.O."/>
            <person name="De Jong A."/>
            <person name="Holsappel S."/>
            <person name="Eijlander R.T."/>
            <person name="Kuipers O.P."/>
        </authorList>
    </citation>
    <scope>NUCLEOTIDE SEQUENCE [LARGE SCALE GENOMIC DNA]</scope>
    <source>
        <strain evidence="2 3">B4135</strain>
    </source>
</reference>
<dbReference type="AlphaFoldDB" id="A0A150M8N6"/>
<dbReference type="Proteomes" id="UP000075683">
    <property type="component" value="Unassembled WGS sequence"/>
</dbReference>
<organism evidence="2 3">
    <name type="scientific">Caldibacillus debilis</name>
    <dbReference type="NCBI Taxonomy" id="301148"/>
    <lineage>
        <taxon>Bacteria</taxon>
        <taxon>Bacillati</taxon>
        <taxon>Bacillota</taxon>
        <taxon>Bacilli</taxon>
        <taxon>Bacillales</taxon>
        <taxon>Bacillaceae</taxon>
        <taxon>Caldibacillus</taxon>
    </lineage>
</organism>
<name>A0A150M8N6_9BACI</name>
<feature type="compositionally biased region" description="Basic and acidic residues" evidence="1">
    <location>
        <begin position="1"/>
        <end position="14"/>
    </location>
</feature>
<evidence type="ECO:0000256" key="1">
    <source>
        <dbReference type="SAM" id="MobiDB-lite"/>
    </source>
</evidence>
<evidence type="ECO:0000313" key="2">
    <source>
        <dbReference type="EMBL" id="KYD20923.1"/>
    </source>
</evidence>
<sequence length="40" mass="4549">MKQAANERVKEGMDRGILYHKTGKSKKEKPCPMMQISCPV</sequence>
<accession>A0A150M8N6</accession>
<protein>
    <submittedName>
        <fullName evidence="2">Uncharacterized protein</fullName>
    </submittedName>
</protein>
<feature type="region of interest" description="Disordered" evidence="1">
    <location>
        <begin position="1"/>
        <end position="31"/>
    </location>
</feature>